<keyword evidence="7" id="KW-1185">Reference proteome</keyword>
<protein>
    <submittedName>
        <fullName evidence="6">Type II toxin-antitoxin system HipA family toxin</fullName>
    </submittedName>
</protein>
<dbReference type="EMBL" id="JAOQKC010000010">
    <property type="protein sequence ID" value="MCU6697073.1"/>
    <property type="molecule type" value="Genomic_DNA"/>
</dbReference>
<dbReference type="RefSeq" id="WP_158363536.1">
    <property type="nucleotide sequence ID" value="NZ_JAOQKC010000010.1"/>
</dbReference>
<keyword evidence="3" id="KW-0418">Kinase</keyword>
<proteinExistence type="inferred from homology"/>
<evidence type="ECO:0000256" key="1">
    <source>
        <dbReference type="ARBA" id="ARBA00010164"/>
    </source>
</evidence>
<comment type="similarity">
    <text evidence="1">Belongs to the HipA Ser/Thr kinase family.</text>
</comment>
<evidence type="ECO:0000256" key="3">
    <source>
        <dbReference type="ARBA" id="ARBA00022777"/>
    </source>
</evidence>
<keyword evidence="2" id="KW-0808">Transferase</keyword>
<dbReference type="Gene3D" id="1.10.1070.20">
    <property type="match status" value="1"/>
</dbReference>
<dbReference type="InterPro" id="IPR017508">
    <property type="entry name" value="HipA_N1"/>
</dbReference>
<organism evidence="6 7">
    <name type="scientific">Laedolimicola ammoniilytica</name>
    <dbReference type="NCBI Taxonomy" id="2981771"/>
    <lineage>
        <taxon>Bacteria</taxon>
        <taxon>Bacillati</taxon>
        <taxon>Bacillota</taxon>
        <taxon>Clostridia</taxon>
        <taxon>Lachnospirales</taxon>
        <taxon>Lachnospiraceae</taxon>
        <taxon>Laedolimicola</taxon>
    </lineage>
</organism>
<dbReference type="Pfam" id="PF13657">
    <property type="entry name" value="Couple_hipA"/>
    <property type="match status" value="1"/>
</dbReference>
<dbReference type="InterPro" id="IPR012893">
    <property type="entry name" value="HipA-like_C"/>
</dbReference>
<accession>A0ABT2RXS3</accession>
<sequence>MNTTAEVYLWGTRVGIIHQDLNKPYASFEYDADFLKSGIEISPVMMPLSNIVYEFPLLSGEPFWGMPGLVVDSLPDSFGNKVIEQWLASQGKSIKDFTAIDRLCYTGKRGMGALEYVPASSGITDINENINVTEMVKFASDVLNQRESITLNAQEALTYSQLVQVGSSAGGARAKALIAWNKKTNEIRSGQLNLDKDYDYWLMKFDNVSKNGDHGLEDEPEYTLIEYAYCKMALDAGIQMNECRIYSKAGENHFMTKRFDRIDGKKVHMQSLGAIAHISYKEPRLCSYEMAAQYMQEMNLPMKDIEQFYRRMVFNCIAVNQDDHVKNISFLMDRSGKWRLSPAYDMTFSYNVMNKWLSAHQMTVNGKKSGIDLDDLLMTGTKMGLRKKKCVDIISQVSIVVSKFARYAEELKIKEKTILDIEKILAQNKVEI</sequence>
<gene>
    <name evidence="6" type="ORF">OCV63_09200</name>
</gene>
<dbReference type="PANTHER" id="PTHR37419">
    <property type="entry name" value="SERINE/THREONINE-PROTEIN KINASE TOXIN HIPA"/>
    <property type="match status" value="1"/>
</dbReference>
<evidence type="ECO:0000259" key="4">
    <source>
        <dbReference type="Pfam" id="PF07804"/>
    </source>
</evidence>
<name>A0ABT2RXS3_9FIRM</name>
<reference evidence="6 7" key="1">
    <citation type="journal article" date="2021" name="ISME Commun">
        <title>Automated analysis of genomic sequences facilitates high-throughput and comprehensive description of bacteria.</title>
        <authorList>
            <person name="Hitch T.C.A."/>
        </authorList>
    </citation>
    <scope>NUCLEOTIDE SEQUENCE [LARGE SCALE GENOMIC DNA]</scope>
    <source>
        <strain evidence="6 7">Sanger_04</strain>
    </source>
</reference>
<dbReference type="Proteomes" id="UP001652461">
    <property type="component" value="Unassembled WGS sequence"/>
</dbReference>
<evidence type="ECO:0000313" key="6">
    <source>
        <dbReference type="EMBL" id="MCU6697073.1"/>
    </source>
</evidence>
<dbReference type="InterPro" id="IPR052028">
    <property type="entry name" value="HipA_Ser/Thr_kinase"/>
</dbReference>
<evidence type="ECO:0000313" key="7">
    <source>
        <dbReference type="Proteomes" id="UP001652461"/>
    </source>
</evidence>
<feature type="domain" description="HipA N-terminal subdomain 1" evidence="5">
    <location>
        <begin position="6"/>
        <end position="116"/>
    </location>
</feature>
<evidence type="ECO:0000259" key="5">
    <source>
        <dbReference type="Pfam" id="PF13657"/>
    </source>
</evidence>
<feature type="domain" description="HipA-like C-terminal" evidence="4">
    <location>
        <begin position="167"/>
        <end position="398"/>
    </location>
</feature>
<dbReference type="Pfam" id="PF07804">
    <property type="entry name" value="HipA_C"/>
    <property type="match status" value="1"/>
</dbReference>
<comment type="caution">
    <text evidence="6">The sequence shown here is derived from an EMBL/GenBank/DDBJ whole genome shotgun (WGS) entry which is preliminary data.</text>
</comment>
<dbReference type="PANTHER" id="PTHR37419:SF8">
    <property type="entry name" value="TOXIN YJJJ"/>
    <property type="match status" value="1"/>
</dbReference>
<evidence type="ECO:0000256" key="2">
    <source>
        <dbReference type="ARBA" id="ARBA00022679"/>
    </source>
</evidence>